<dbReference type="EMBL" id="JBJKFK010000688">
    <property type="protein sequence ID" value="KAL3315685.1"/>
    <property type="molecule type" value="Genomic_DNA"/>
</dbReference>
<protein>
    <submittedName>
        <fullName evidence="4">Uncharacterized protein</fullName>
    </submittedName>
</protein>
<feature type="compositionally biased region" description="Basic residues" evidence="3">
    <location>
        <begin position="279"/>
        <end position="291"/>
    </location>
</feature>
<keyword evidence="1 2" id="KW-0175">Coiled coil</keyword>
<evidence type="ECO:0000256" key="1">
    <source>
        <dbReference type="ARBA" id="ARBA00023054"/>
    </source>
</evidence>
<feature type="region of interest" description="Disordered" evidence="3">
    <location>
        <begin position="271"/>
        <end position="291"/>
    </location>
</feature>
<reference evidence="4 5" key="1">
    <citation type="submission" date="2024-11" db="EMBL/GenBank/DDBJ databases">
        <title>Adaptive evolution of stress response genes in parasites aligns with host niche diversity.</title>
        <authorList>
            <person name="Hahn C."/>
            <person name="Resl P."/>
        </authorList>
    </citation>
    <scope>NUCLEOTIDE SEQUENCE [LARGE SCALE GENOMIC DNA]</scope>
    <source>
        <strain evidence="4">EGGRZ-B1_66</strain>
        <tissue evidence="4">Body</tissue>
    </source>
</reference>
<dbReference type="AlphaFoldDB" id="A0ABD2Q801"/>
<feature type="coiled-coil region" evidence="2">
    <location>
        <begin position="85"/>
        <end position="154"/>
    </location>
</feature>
<comment type="caution">
    <text evidence="4">The sequence shown here is derived from an EMBL/GenBank/DDBJ whole genome shotgun (WGS) entry which is preliminary data.</text>
</comment>
<evidence type="ECO:0000313" key="4">
    <source>
        <dbReference type="EMBL" id="KAL3315685.1"/>
    </source>
</evidence>
<organism evidence="4 5">
    <name type="scientific">Cichlidogyrus casuarinus</name>
    <dbReference type="NCBI Taxonomy" id="1844966"/>
    <lineage>
        <taxon>Eukaryota</taxon>
        <taxon>Metazoa</taxon>
        <taxon>Spiralia</taxon>
        <taxon>Lophotrochozoa</taxon>
        <taxon>Platyhelminthes</taxon>
        <taxon>Monogenea</taxon>
        <taxon>Monopisthocotylea</taxon>
        <taxon>Dactylogyridea</taxon>
        <taxon>Ancyrocephalidae</taxon>
        <taxon>Cichlidogyrus</taxon>
    </lineage>
</organism>
<evidence type="ECO:0000256" key="3">
    <source>
        <dbReference type="SAM" id="MobiDB-lite"/>
    </source>
</evidence>
<keyword evidence="5" id="KW-1185">Reference proteome</keyword>
<dbReference type="Proteomes" id="UP001626550">
    <property type="component" value="Unassembled WGS sequence"/>
</dbReference>
<dbReference type="PANTHER" id="PTHR32083:SF34">
    <property type="entry name" value="COILED-COIL DOMAIN-CONTAINING PROTEIN 146"/>
    <property type="match status" value="1"/>
</dbReference>
<name>A0ABD2Q801_9PLAT</name>
<sequence length="291" mass="34078">MQIRSIRDRIDVRRRQCQEKMELERKEVALKVELARFCEKLMELDQSIENPEAKTEPGRSDEEPVDRMRNVAGHDEKPSDLIDKLDKLECRIAQKEKRLVEIDMLIEAMDRVNEKTEKKARAIKEDSLKLSKNMNRYQTECRQVMKELRALTAELSMKMAESLQLERLCKEKEEQVLVCQARVDAGEAPSDEFQSEWYRLVKREKMLKEYEEKLKMEELKVQMMQTADGVYTTAAPRPNAYVPQEISIEPMDTDQLTTVAKPYSKFAPFKPAGPSANMRHMRKPKLKPIEI</sequence>
<accession>A0ABD2Q801</accession>
<proteinExistence type="predicted"/>
<dbReference type="PANTHER" id="PTHR32083">
    <property type="entry name" value="CILIA AND FLAGELLA-ASSOCIATED PROTEIN 58-RELATED"/>
    <property type="match status" value="1"/>
</dbReference>
<evidence type="ECO:0000313" key="5">
    <source>
        <dbReference type="Proteomes" id="UP001626550"/>
    </source>
</evidence>
<evidence type="ECO:0000256" key="2">
    <source>
        <dbReference type="SAM" id="Coils"/>
    </source>
</evidence>
<feature type="coiled-coil region" evidence="2">
    <location>
        <begin position="200"/>
        <end position="227"/>
    </location>
</feature>
<gene>
    <name evidence="4" type="ORF">Ciccas_005682</name>
</gene>